<dbReference type="InterPro" id="IPR013783">
    <property type="entry name" value="Ig-like_fold"/>
</dbReference>
<organism evidence="2 3">
    <name type="scientific">Ophiophagus hannah</name>
    <name type="common">King cobra</name>
    <name type="synonym">Naja hannah</name>
    <dbReference type="NCBI Taxonomy" id="8665"/>
    <lineage>
        <taxon>Eukaryota</taxon>
        <taxon>Metazoa</taxon>
        <taxon>Chordata</taxon>
        <taxon>Craniata</taxon>
        <taxon>Vertebrata</taxon>
        <taxon>Euteleostomi</taxon>
        <taxon>Lepidosauria</taxon>
        <taxon>Squamata</taxon>
        <taxon>Bifurcata</taxon>
        <taxon>Unidentata</taxon>
        <taxon>Episquamata</taxon>
        <taxon>Toxicofera</taxon>
        <taxon>Serpentes</taxon>
        <taxon>Colubroidea</taxon>
        <taxon>Elapidae</taxon>
        <taxon>Elapinae</taxon>
        <taxon>Ophiophagus</taxon>
    </lineage>
</organism>
<comment type="caution">
    <text evidence="2">The sequence shown here is derived from an EMBL/GenBank/DDBJ whole genome shotgun (WGS) entry which is preliminary data.</text>
</comment>
<dbReference type="InterPro" id="IPR003597">
    <property type="entry name" value="Ig_C1-set"/>
</dbReference>
<accession>V8N1R3</accession>
<reference evidence="2 3" key="1">
    <citation type="journal article" date="2013" name="Proc. Natl. Acad. Sci. U.S.A.">
        <title>The king cobra genome reveals dynamic gene evolution and adaptation in the snake venom system.</title>
        <authorList>
            <person name="Vonk F.J."/>
            <person name="Casewell N.R."/>
            <person name="Henkel C.V."/>
            <person name="Heimberg A.M."/>
            <person name="Jansen H.J."/>
            <person name="McCleary R.J."/>
            <person name="Kerkkamp H.M."/>
            <person name="Vos R.A."/>
            <person name="Guerreiro I."/>
            <person name="Calvete J.J."/>
            <person name="Wuster W."/>
            <person name="Woods A.E."/>
            <person name="Logan J.M."/>
            <person name="Harrison R.A."/>
            <person name="Castoe T.A."/>
            <person name="de Koning A.P."/>
            <person name="Pollock D.D."/>
            <person name="Yandell M."/>
            <person name="Calderon D."/>
            <person name="Renjifo C."/>
            <person name="Currier R.B."/>
            <person name="Salgado D."/>
            <person name="Pla D."/>
            <person name="Sanz L."/>
            <person name="Hyder A.S."/>
            <person name="Ribeiro J.M."/>
            <person name="Arntzen J.W."/>
            <person name="van den Thillart G.E."/>
            <person name="Boetzer M."/>
            <person name="Pirovano W."/>
            <person name="Dirks R.P."/>
            <person name="Spaink H.P."/>
            <person name="Duboule D."/>
            <person name="McGlinn E."/>
            <person name="Kini R.M."/>
            <person name="Richardson M.K."/>
        </authorList>
    </citation>
    <scope>NUCLEOTIDE SEQUENCE</scope>
    <source>
        <tissue evidence="2">Blood</tissue>
    </source>
</reference>
<sequence>MDPASPITILLCTARCFYPLEIEIQWVKNGLLEEEGVAFGEELQNWTYQL</sequence>
<proteinExistence type="predicted"/>
<dbReference type="Pfam" id="PF07654">
    <property type="entry name" value="C1-set"/>
    <property type="match status" value="1"/>
</dbReference>
<evidence type="ECO:0000259" key="1">
    <source>
        <dbReference type="Pfam" id="PF07654"/>
    </source>
</evidence>
<evidence type="ECO:0000313" key="3">
    <source>
        <dbReference type="Proteomes" id="UP000018936"/>
    </source>
</evidence>
<dbReference type="Proteomes" id="UP000018936">
    <property type="component" value="Unassembled WGS sequence"/>
</dbReference>
<name>V8N1R3_OPHHA</name>
<evidence type="ECO:0000313" key="2">
    <source>
        <dbReference type="EMBL" id="ETE55846.1"/>
    </source>
</evidence>
<dbReference type="OrthoDB" id="8890485at2759"/>
<keyword evidence="3" id="KW-1185">Reference proteome</keyword>
<dbReference type="AlphaFoldDB" id="V8N1R3"/>
<dbReference type="EMBL" id="AZIM01083135">
    <property type="protein sequence ID" value="ETE55846.1"/>
    <property type="molecule type" value="Genomic_DNA"/>
</dbReference>
<gene>
    <name evidence="2" type="ORF">L345_18445</name>
</gene>
<dbReference type="Gene3D" id="2.60.40.10">
    <property type="entry name" value="Immunoglobulins"/>
    <property type="match status" value="1"/>
</dbReference>
<protein>
    <recommendedName>
        <fullName evidence="1">Immunoglobulin C1-set domain-containing protein</fullName>
    </recommendedName>
</protein>
<dbReference type="InterPro" id="IPR036179">
    <property type="entry name" value="Ig-like_dom_sf"/>
</dbReference>
<feature type="domain" description="Immunoglobulin C1-set" evidence="1">
    <location>
        <begin position="9"/>
        <end position="50"/>
    </location>
</feature>
<dbReference type="SUPFAM" id="SSF48726">
    <property type="entry name" value="Immunoglobulin"/>
    <property type="match status" value="1"/>
</dbReference>